<protein>
    <submittedName>
        <fullName evidence="4">Long-chain fatty acid--CoA ligase</fullName>
    </submittedName>
</protein>
<dbReference type="Gene3D" id="3.40.50.12780">
    <property type="entry name" value="N-terminal domain of ligase-like"/>
    <property type="match status" value="1"/>
</dbReference>
<dbReference type="Proteomes" id="UP001208074">
    <property type="component" value="Unassembled WGS sequence"/>
</dbReference>
<dbReference type="SUPFAM" id="SSF56801">
    <property type="entry name" value="Acetyl-CoA synthetase-like"/>
    <property type="match status" value="1"/>
</dbReference>
<dbReference type="GO" id="GO:0004467">
    <property type="term" value="F:long-chain fatty acid-CoA ligase activity"/>
    <property type="evidence" value="ECO:0007669"/>
    <property type="project" value="TreeGrafter"/>
</dbReference>
<dbReference type="Pfam" id="PF00501">
    <property type="entry name" value="AMP-binding"/>
    <property type="match status" value="1"/>
</dbReference>
<keyword evidence="4" id="KW-0436">Ligase</keyword>
<dbReference type="PROSITE" id="PS00455">
    <property type="entry name" value="AMP_BINDING"/>
    <property type="match status" value="1"/>
</dbReference>
<feature type="domain" description="AMP-dependent synthetase/ligase" evidence="3">
    <location>
        <begin position="21"/>
        <end position="432"/>
    </location>
</feature>
<evidence type="ECO:0000256" key="2">
    <source>
        <dbReference type="ARBA" id="ARBA00022840"/>
    </source>
</evidence>
<reference evidence="4" key="1">
    <citation type="submission" date="2022-11" db="EMBL/GenBank/DDBJ databases">
        <title>Biodiversity and phylogenetic relationships of bacteria.</title>
        <authorList>
            <person name="Machado R.A.R."/>
            <person name="Bhat A."/>
            <person name="Loulou A."/>
            <person name="Kallel S."/>
        </authorList>
    </citation>
    <scope>NUCLEOTIDE SEQUENCE</scope>
    <source>
        <strain evidence="4">DSM 16503</strain>
    </source>
</reference>
<proteinExistence type="predicted"/>
<keyword evidence="1" id="KW-0547">Nucleotide-binding</keyword>
<comment type="caution">
    <text evidence="4">The sequence shown here is derived from an EMBL/GenBank/DDBJ whole genome shotgun (WGS) entry which is preliminary data.</text>
</comment>
<dbReference type="PANTHER" id="PTHR43272">
    <property type="entry name" value="LONG-CHAIN-FATTY-ACID--COA LIGASE"/>
    <property type="match status" value="1"/>
</dbReference>
<gene>
    <name evidence="4" type="ORF">OSH02_02875</name>
</gene>
<dbReference type="PANTHER" id="PTHR43272:SF33">
    <property type="entry name" value="AMP-BINDING DOMAIN-CONTAINING PROTEIN-RELATED"/>
    <property type="match status" value="1"/>
</dbReference>
<evidence type="ECO:0000259" key="3">
    <source>
        <dbReference type="Pfam" id="PF00501"/>
    </source>
</evidence>
<keyword evidence="2" id="KW-0067">ATP-binding</keyword>
<dbReference type="GO" id="GO:0005524">
    <property type="term" value="F:ATP binding"/>
    <property type="evidence" value="ECO:0007669"/>
    <property type="project" value="UniProtKB-KW"/>
</dbReference>
<organism evidence="4 5">
    <name type="scientific">Alcaligenes phenolicus</name>
    <dbReference type="NCBI Taxonomy" id="232846"/>
    <lineage>
        <taxon>Bacteria</taxon>
        <taxon>Pseudomonadati</taxon>
        <taxon>Pseudomonadota</taxon>
        <taxon>Betaproteobacteria</taxon>
        <taxon>Burkholderiales</taxon>
        <taxon>Alcaligenaceae</taxon>
        <taxon>Alcaligenes</taxon>
    </lineage>
</organism>
<dbReference type="InterPro" id="IPR042099">
    <property type="entry name" value="ANL_N_sf"/>
</dbReference>
<dbReference type="InterPro" id="IPR020845">
    <property type="entry name" value="AMP-binding_CS"/>
</dbReference>
<dbReference type="RefSeq" id="WP_026483173.1">
    <property type="nucleotide sequence ID" value="NZ_JAPKNB010000002.1"/>
</dbReference>
<evidence type="ECO:0000313" key="5">
    <source>
        <dbReference type="Proteomes" id="UP001208074"/>
    </source>
</evidence>
<dbReference type="GO" id="GO:0016020">
    <property type="term" value="C:membrane"/>
    <property type="evidence" value="ECO:0007669"/>
    <property type="project" value="TreeGrafter"/>
</dbReference>
<name>A0AAW5VS72_9BURK</name>
<dbReference type="AlphaFoldDB" id="A0AAW5VS72"/>
<evidence type="ECO:0000313" key="4">
    <source>
        <dbReference type="EMBL" id="MCX5564290.1"/>
    </source>
</evidence>
<evidence type="ECO:0000256" key="1">
    <source>
        <dbReference type="ARBA" id="ARBA00022741"/>
    </source>
</evidence>
<dbReference type="EMBL" id="JAPKNB010000002">
    <property type="protein sequence ID" value="MCX5564290.1"/>
    <property type="molecule type" value="Genomic_DNA"/>
</dbReference>
<dbReference type="InterPro" id="IPR000873">
    <property type="entry name" value="AMP-dep_synth/lig_dom"/>
</dbReference>
<sequence>MDETRHHDTFPSLLLRNSRIWGDKFAYRHKDYGIWQTWTWAEIAQEVRWLACGLASLGFRRGMTLSIVGHNHPRFYGAMTAAQALGGIPVPLYQDAPIADIAHAIKDAEVDFAIAEDQEQTDKLLDIRRQTGLLRTVVYEDPKGLKDYRDDGLYAYDHLLELGRAYDRDHPAFFESEVDAGAGDDVSVMLYTSGTTGRPKGVCLTHHAMLSAGRGGVGFDSLTHKDEVMSYLPMAWAGDHYFSYAQAMVGGFTVNCPESPDTVMLDLREIAPTYYFAPPRIFESMLTTVQIRMEDASWPKRKIFEYFMEIARKVGTNIIDRRPVPLSDRLKYWLGGIFVFNPLKDVLGLSRIRVAYTAGAAIGPDLFRFYRSIGINLKQFYGSTETCAYVCIQPDGQVRLDSVGVPAPGVEVKISDDGEVLVKSAAMLKEYYKSPEATAEVINTDGYFRTGDAGLINQDGQLQIIDRVSDLGRTQSASLFAPNYLENKLKFFSYIKEAVTFGNELDQVYAFINIDLEAVGNWAERRNLPYSGYTDLAGKPAVYELIASCIEQVNRDLANESSMAGAQIGRFLILHKELDPDDGELTRTRKVRRRFIAEKYRILLDALIDGKDKQYVETEVVFEDGRAGSVAATVTLSDAKTFPATQEGA</sequence>
<accession>A0AAW5VS72</accession>